<evidence type="ECO:0000313" key="2">
    <source>
        <dbReference type="Proteomes" id="UP001164250"/>
    </source>
</evidence>
<organism evidence="1 2">
    <name type="scientific">Pistacia atlantica</name>
    <dbReference type="NCBI Taxonomy" id="434234"/>
    <lineage>
        <taxon>Eukaryota</taxon>
        <taxon>Viridiplantae</taxon>
        <taxon>Streptophyta</taxon>
        <taxon>Embryophyta</taxon>
        <taxon>Tracheophyta</taxon>
        <taxon>Spermatophyta</taxon>
        <taxon>Magnoliopsida</taxon>
        <taxon>eudicotyledons</taxon>
        <taxon>Gunneridae</taxon>
        <taxon>Pentapetalae</taxon>
        <taxon>rosids</taxon>
        <taxon>malvids</taxon>
        <taxon>Sapindales</taxon>
        <taxon>Anacardiaceae</taxon>
        <taxon>Pistacia</taxon>
    </lineage>
</organism>
<protein>
    <submittedName>
        <fullName evidence="1">Uncharacterized protein</fullName>
    </submittedName>
</protein>
<dbReference type="Proteomes" id="UP001164250">
    <property type="component" value="Chromosome 15"/>
</dbReference>
<reference evidence="2" key="1">
    <citation type="journal article" date="2023" name="G3 (Bethesda)">
        <title>Genome assembly and association tests identify interacting loci associated with vigor, precocity, and sex in interspecific pistachio rootstocks.</title>
        <authorList>
            <person name="Palmer W."/>
            <person name="Jacygrad E."/>
            <person name="Sagayaradj S."/>
            <person name="Cavanaugh K."/>
            <person name="Han R."/>
            <person name="Bertier L."/>
            <person name="Beede B."/>
            <person name="Kafkas S."/>
            <person name="Golino D."/>
            <person name="Preece J."/>
            <person name="Michelmore R."/>
        </authorList>
    </citation>
    <scope>NUCLEOTIDE SEQUENCE [LARGE SCALE GENOMIC DNA]</scope>
</reference>
<gene>
    <name evidence="1" type="ORF">Patl1_34492</name>
</gene>
<accession>A0ACC0ZSL7</accession>
<sequence length="695" mass="75901">MSKPESSPLQKICTTLLVLSMAYCGSGLQNYGTGPGFNYVVNVMKMGAVGDGRKDDSQAFLRAWAAVCGANKTAPLLLIPAGRTFLLKPVKFQAWKGDDRQNWLVFENINWLKIDGNGQIDGQGASWWQQESEPEKRPAALTFNKCTNLRLNQLKHINSPRNHITVTGCRNVVISHLNITAPGSSPNTDGIDIGQTRNVYIHDCNIETGDDCIAIGTESFNFKISHVTCGPGHGISIGSLGANGAMARVKNINVSDCSFKGSTNGARIKTWQGGSGFAKEIYFQRIHLDAVANPIIIDQYYCPVPGNCPNQTSASAVKVSDVFYNNFEGTSSSEKAIILNCSQSIGCDNLRLTDIFIKSSVHGAGCQSSCLNAQATVSNSVPAIDLAAGQLIIGNFVKTKFDAKFIQNTISALSIVDSPPRTGPAVVMGYRTGPKPWCTWLMPMVFLSCIAMFIYTMYVNNCPDNIWVDKCVLEKQLGRFSFEPTNENPLFGPSVATLRKVGGLDRKLVEQGERWRLFSCMFLHSGVVHLLFNTFALLSTGIQLEEEFGFLKVGILYVLAGLGGSILSCLRQDPTKDIVSIGASGALFGLMGSMLSEFITNWSSYSNKCFQLMMLLVIICLNLLLGLIPGVDNTAHLGGFISGFFLGFVLLIRPQHGYVDRKYVLPGYETTRHKSKYQCHQQLCWITSFVILIAG</sequence>
<comment type="caution">
    <text evidence="1">The sequence shown here is derived from an EMBL/GenBank/DDBJ whole genome shotgun (WGS) entry which is preliminary data.</text>
</comment>
<proteinExistence type="predicted"/>
<keyword evidence="2" id="KW-1185">Reference proteome</keyword>
<evidence type="ECO:0000313" key="1">
    <source>
        <dbReference type="EMBL" id="KAJ0076221.1"/>
    </source>
</evidence>
<dbReference type="EMBL" id="CM047910">
    <property type="protein sequence ID" value="KAJ0076221.1"/>
    <property type="molecule type" value="Genomic_DNA"/>
</dbReference>
<name>A0ACC0ZSL7_9ROSI</name>